<protein>
    <submittedName>
        <fullName evidence="2">Competence protein</fullName>
    </submittedName>
</protein>
<dbReference type="InterPro" id="IPR036653">
    <property type="entry name" value="CinA-like_C"/>
</dbReference>
<proteinExistence type="predicted"/>
<keyword evidence="3" id="KW-1185">Reference proteome</keyword>
<dbReference type="Pfam" id="PF02464">
    <property type="entry name" value="CinA"/>
    <property type="match status" value="1"/>
</dbReference>
<reference evidence="3" key="1">
    <citation type="journal article" date="2019" name="Int. J. Syst. Evol. Microbiol.">
        <title>The Global Catalogue of Microorganisms (GCM) 10K type strain sequencing project: providing services to taxonomists for standard genome sequencing and annotation.</title>
        <authorList>
            <consortium name="The Broad Institute Genomics Platform"/>
            <consortium name="The Broad Institute Genome Sequencing Center for Infectious Disease"/>
            <person name="Wu L."/>
            <person name="Ma J."/>
        </authorList>
    </citation>
    <scope>NUCLEOTIDE SEQUENCE [LARGE SCALE GENOMIC DNA]</scope>
    <source>
        <strain evidence="3">CGMCC 1.3685</strain>
    </source>
</reference>
<organism evidence="2 3">
    <name type="scientific">Glutamicibacter ardleyensis</name>
    <dbReference type="NCBI Taxonomy" id="225894"/>
    <lineage>
        <taxon>Bacteria</taxon>
        <taxon>Bacillati</taxon>
        <taxon>Actinomycetota</taxon>
        <taxon>Actinomycetes</taxon>
        <taxon>Micrococcales</taxon>
        <taxon>Micrococcaceae</taxon>
        <taxon>Glutamicibacter</taxon>
    </lineage>
</organism>
<feature type="domain" description="CinA C-terminal" evidence="1">
    <location>
        <begin position="11"/>
        <end position="155"/>
    </location>
</feature>
<evidence type="ECO:0000313" key="3">
    <source>
        <dbReference type="Proteomes" id="UP000606115"/>
    </source>
</evidence>
<sequence>MQRMEPQAIPVITAAIAANVQIATAESLTAGLIAATLAEVSGASAVLRGGVISYSSEVKASLLGVDESLLAQAGSVDGEVARQMAVGAQSACGAQLTVSATGVAGPQAHDGKAVGTVFIGWAYKEESGFVAHHFVGDRAKIRERSTIAAINQLAAILGKASSQ</sequence>
<accession>A0ABQ2DH19</accession>
<dbReference type="Gene3D" id="3.90.950.20">
    <property type="entry name" value="CinA-like"/>
    <property type="match status" value="1"/>
</dbReference>
<evidence type="ECO:0000313" key="2">
    <source>
        <dbReference type="EMBL" id="GGJ57305.1"/>
    </source>
</evidence>
<gene>
    <name evidence="2" type="ORF">GCM10007173_15200</name>
</gene>
<dbReference type="EMBL" id="BMKX01000002">
    <property type="protein sequence ID" value="GGJ57305.1"/>
    <property type="molecule type" value="Genomic_DNA"/>
</dbReference>
<dbReference type="Proteomes" id="UP000606115">
    <property type="component" value="Unassembled WGS sequence"/>
</dbReference>
<evidence type="ECO:0000259" key="1">
    <source>
        <dbReference type="Pfam" id="PF02464"/>
    </source>
</evidence>
<dbReference type="InterPro" id="IPR008136">
    <property type="entry name" value="CinA_C"/>
</dbReference>
<dbReference type="NCBIfam" id="TIGR00199">
    <property type="entry name" value="PncC_domain"/>
    <property type="match status" value="1"/>
</dbReference>
<comment type="caution">
    <text evidence="2">The sequence shown here is derived from an EMBL/GenBank/DDBJ whole genome shotgun (WGS) entry which is preliminary data.</text>
</comment>
<dbReference type="SUPFAM" id="SSF142433">
    <property type="entry name" value="CinA-like"/>
    <property type="match status" value="1"/>
</dbReference>
<name>A0ABQ2DH19_9MICC</name>